<feature type="transmembrane region" description="Helical" evidence="4">
    <location>
        <begin position="373"/>
        <end position="393"/>
    </location>
</feature>
<keyword evidence="3 4" id="KW-0472">Membrane</keyword>
<dbReference type="InterPro" id="IPR036259">
    <property type="entry name" value="MFS_trans_sf"/>
</dbReference>
<dbReference type="PROSITE" id="PS50850">
    <property type="entry name" value="MFS"/>
    <property type="match status" value="1"/>
</dbReference>
<feature type="transmembrane region" description="Helical" evidence="4">
    <location>
        <begin position="225"/>
        <end position="247"/>
    </location>
</feature>
<organism evidence="6 7">
    <name type="scientific">Pseudacidovorax intermedius</name>
    <dbReference type="NCBI Taxonomy" id="433924"/>
    <lineage>
        <taxon>Bacteria</taxon>
        <taxon>Pseudomonadati</taxon>
        <taxon>Pseudomonadota</taxon>
        <taxon>Betaproteobacteria</taxon>
        <taxon>Burkholderiales</taxon>
        <taxon>Comamonadaceae</taxon>
        <taxon>Pseudacidovorax</taxon>
    </lineage>
</organism>
<dbReference type="PANTHER" id="PTHR43129">
    <property type="entry name" value="FOSMIDOMYCIN RESISTANCE PROTEIN"/>
    <property type="match status" value="1"/>
</dbReference>
<dbReference type="GO" id="GO:0022857">
    <property type="term" value="F:transmembrane transporter activity"/>
    <property type="evidence" value="ECO:0007669"/>
    <property type="project" value="InterPro"/>
</dbReference>
<dbReference type="EMBL" id="QQAV01000007">
    <property type="protein sequence ID" value="RDI22731.1"/>
    <property type="molecule type" value="Genomic_DNA"/>
</dbReference>
<name>A0A370FBX5_9BURK</name>
<keyword evidence="7" id="KW-1185">Reference proteome</keyword>
<feature type="transmembrane region" description="Helical" evidence="4">
    <location>
        <begin position="283"/>
        <end position="305"/>
    </location>
</feature>
<evidence type="ECO:0000256" key="4">
    <source>
        <dbReference type="SAM" id="Phobius"/>
    </source>
</evidence>
<evidence type="ECO:0000259" key="5">
    <source>
        <dbReference type="PROSITE" id="PS50850"/>
    </source>
</evidence>
<keyword evidence="1 4" id="KW-0812">Transmembrane</keyword>
<dbReference type="RefSeq" id="WP_114803696.1">
    <property type="nucleotide sequence ID" value="NZ_QQAV01000007.1"/>
</dbReference>
<dbReference type="SUPFAM" id="SSF103473">
    <property type="entry name" value="MFS general substrate transporter"/>
    <property type="match status" value="1"/>
</dbReference>
<dbReference type="Pfam" id="PF07690">
    <property type="entry name" value="MFS_1"/>
    <property type="match status" value="2"/>
</dbReference>
<evidence type="ECO:0000256" key="3">
    <source>
        <dbReference type="ARBA" id="ARBA00023136"/>
    </source>
</evidence>
<feature type="transmembrane region" description="Helical" evidence="4">
    <location>
        <begin position="90"/>
        <end position="120"/>
    </location>
</feature>
<sequence>MTTHRLLPADAAEGRQGRSEPKRVLWVSCVAHALHDGYTDLIYVLLPLWQTEFGLSYGALAVLRAVYGGTMASLQLSAGRLSQWIGRRATLALGTLLAALGYAVAGLSGSLLSLCVALAISGVGSSTQHPLASAAVSQAYGARARGPLGIYNFAGDLGKAALPAAMSFLLVWMPWRHALWTVAGAGLVAAVAIALLLPSQARPAPARHAQEHGRGLPASNTGFRLLLAIGVLDTAVRMGMLTFLPFLLQRKGISPAMLGTALALVFIGGAAGKFLCGWLGERLGLTGTVLVTEGGTAACIVAVMLCPLWPALVLLPLLGLMLNGTSSVLYGSVPDMVAPDRTERAFAVFYTGTIASGAVSPIAYGLLGDQVGLVAATFATALTALAIIPLAWVQRAHMRSESPAGR</sequence>
<dbReference type="AlphaFoldDB" id="A0A370FBX5"/>
<evidence type="ECO:0000256" key="1">
    <source>
        <dbReference type="ARBA" id="ARBA00022692"/>
    </source>
</evidence>
<dbReference type="Gene3D" id="1.20.1250.20">
    <property type="entry name" value="MFS general substrate transporter like domains"/>
    <property type="match status" value="1"/>
</dbReference>
<dbReference type="OrthoDB" id="8894129at2"/>
<dbReference type="GO" id="GO:0005886">
    <property type="term" value="C:plasma membrane"/>
    <property type="evidence" value="ECO:0007669"/>
    <property type="project" value="TreeGrafter"/>
</dbReference>
<feature type="transmembrane region" description="Helical" evidence="4">
    <location>
        <begin position="178"/>
        <end position="197"/>
    </location>
</feature>
<accession>A0A370FBX5</accession>
<feature type="domain" description="Major facilitator superfamily (MFS) profile" evidence="5">
    <location>
        <begin position="24"/>
        <end position="399"/>
    </location>
</feature>
<evidence type="ECO:0000313" key="6">
    <source>
        <dbReference type="EMBL" id="RDI22731.1"/>
    </source>
</evidence>
<reference evidence="6 7" key="1">
    <citation type="submission" date="2018-07" db="EMBL/GenBank/DDBJ databases">
        <title>Genomic Encyclopedia of Type Strains, Phase IV (KMG-IV): sequencing the most valuable type-strain genomes for metagenomic binning, comparative biology and taxonomic classification.</title>
        <authorList>
            <person name="Goeker M."/>
        </authorList>
    </citation>
    <scope>NUCLEOTIDE SEQUENCE [LARGE SCALE GENOMIC DNA]</scope>
    <source>
        <strain evidence="6 7">DSM 21352</strain>
    </source>
</reference>
<dbReference type="InterPro" id="IPR020846">
    <property type="entry name" value="MFS_dom"/>
</dbReference>
<gene>
    <name evidence="6" type="ORF">DFR41_107134</name>
</gene>
<comment type="caution">
    <text evidence="6">The sequence shown here is derived from an EMBL/GenBank/DDBJ whole genome shotgun (WGS) entry which is preliminary data.</text>
</comment>
<proteinExistence type="predicted"/>
<dbReference type="PANTHER" id="PTHR43129:SF1">
    <property type="entry name" value="FOSMIDOMYCIN RESISTANCE PROTEIN"/>
    <property type="match status" value="1"/>
</dbReference>
<evidence type="ECO:0000256" key="2">
    <source>
        <dbReference type="ARBA" id="ARBA00022989"/>
    </source>
</evidence>
<feature type="transmembrane region" description="Helical" evidence="4">
    <location>
        <begin position="311"/>
        <end position="333"/>
    </location>
</feature>
<evidence type="ECO:0000313" key="7">
    <source>
        <dbReference type="Proteomes" id="UP000255265"/>
    </source>
</evidence>
<feature type="transmembrane region" description="Helical" evidence="4">
    <location>
        <begin position="345"/>
        <end position="367"/>
    </location>
</feature>
<dbReference type="InterPro" id="IPR011701">
    <property type="entry name" value="MFS"/>
</dbReference>
<feature type="transmembrane region" description="Helical" evidence="4">
    <location>
        <begin position="253"/>
        <end position="276"/>
    </location>
</feature>
<dbReference type="Proteomes" id="UP000255265">
    <property type="component" value="Unassembled WGS sequence"/>
</dbReference>
<protein>
    <submittedName>
        <fullName evidence="6">Putative MFS family arabinose efflux permease</fullName>
    </submittedName>
</protein>
<keyword evidence="2 4" id="KW-1133">Transmembrane helix</keyword>